<dbReference type="AlphaFoldDB" id="A0A1E5H5E7"/>
<dbReference type="PANTHER" id="PTHR30185:SF18">
    <property type="entry name" value="TRANSCRIPTIONAL REGULATOR MTLR"/>
    <property type="match status" value="1"/>
</dbReference>
<keyword evidence="5" id="KW-1185">Reference proteome</keyword>
<dbReference type="InterPro" id="IPR007737">
    <property type="entry name" value="Mga_HTH"/>
</dbReference>
<dbReference type="PANTHER" id="PTHR30185">
    <property type="entry name" value="CRYPTIC BETA-GLUCOSIDE BGL OPERON ANTITERMINATOR"/>
    <property type="match status" value="1"/>
</dbReference>
<accession>A0A1E5H5E7</accession>
<evidence type="ECO:0000256" key="1">
    <source>
        <dbReference type="ARBA" id="ARBA00023015"/>
    </source>
</evidence>
<gene>
    <name evidence="4" type="ORF">BCR24_09520</name>
</gene>
<dbReference type="Pfam" id="PF05043">
    <property type="entry name" value="Mga"/>
    <property type="match status" value="1"/>
</dbReference>
<dbReference type="OrthoDB" id="2192627at2"/>
<dbReference type="Gene3D" id="1.10.10.10">
    <property type="entry name" value="Winged helix-like DNA-binding domain superfamily/Winged helix DNA-binding domain"/>
    <property type="match status" value="1"/>
</dbReference>
<name>A0A1E5H5E7_9ENTE</name>
<comment type="caution">
    <text evidence="4">The sequence shown here is derived from an EMBL/GenBank/DDBJ whole genome shotgun (WGS) entry which is preliminary data.</text>
</comment>
<feature type="domain" description="Mga helix-turn-helix" evidence="3">
    <location>
        <begin position="84"/>
        <end position="169"/>
    </location>
</feature>
<evidence type="ECO:0000313" key="5">
    <source>
        <dbReference type="Proteomes" id="UP000094469"/>
    </source>
</evidence>
<dbReference type="RefSeq" id="WP_069641469.1">
    <property type="nucleotide sequence ID" value="NZ_JAFBEZ010000008.1"/>
</dbReference>
<protein>
    <recommendedName>
        <fullName evidence="3">Mga helix-turn-helix domain-containing protein</fullName>
    </recommendedName>
</protein>
<dbReference type="InterPro" id="IPR050661">
    <property type="entry name" value="BglG_antiterminators"/>
</dbReference>
<keyword evidence="2" id="KW-0804">Transcription</keyword>
<evidence type="ECO:0000256" key="2">
    <source>
        <dbReference type="ARBA" id="ARBA00023163"/>
    </source>
</evidence>
<dbReference type="Proteomes" id="UP000094469">
    <property type="component" value="Unassembled WGS sequence"/>
</dbReference>
<dbReference type="STRING" id="1131292.BCR24_09520"/>
<keyword evidence="1" id="KW-0805">Transcription regulation</keyword>
<evidence type="ECO:0000259" key="3">
    <source>
        <dbReference type="Pfam" id="PF05043"/>
    </source>
</evidence>
<organism evidence="4 5">
    <name type="scientific">Enterococcus ureilyticus</name>
    <dbReference type="NCBI Taxonomy" id="1131292"/>
    <lineage>
        <taxon>Bacteria</taxon>
        <taxon>Bacillati</taxon>
        <taxon>Bacillota</taxon>
        <taxon>Bacilli</taxon>
        <taxon>Lactobacillales</taxon>
        <taxon>Enterococcaceae</taxon>
        <taxon>Enterococcus</taxon>
    </lineage>
</organism>
<proteinExistence type="predicted"/>
<dbReference type="InterPro" id="IPR036388">
    <property type="entry name" value="WH-like_DNA-bd_sf"/>
</dbReference>
<dbReference type="EMBL" id="MIKC01000042">
    <property type="protein sequence ID" value="OEG20151.1"/>
    <property type="molecule type" value="Genomic_DNA"/>
</dbReference>
<reference evidence="5" key="1">
    <citation type="submission" date="2016-09" db="EMBL/GenBank/DDBJ databases">
        <authorList>
            <person name="Gulvik C.A."/>
        </authorList>
    </citation>
    <scope>NUCLEOTIDE SEQUENCE [LARGE SCALE GENOMIC DNA]</scope>
    <source>
        <strain evidence="5">LMG 26676</strain>
    </source>
</reference>
<evidence type="ECO:0000313" key="4">
    <source>
        <dbReference type="EMBL" id="OEG20151.1"/>
    </source>
</evidence>
<sequence>MKELLNKEFVLRLELLDNLSRERLNGTSALSVSDYASKLSKDRRTILKNIEALKIDIKHLGCEKYITISLSDESTIYTDITPDFDTNYFFLYYLEHSILFNLCLEIFNETFVDLQSFATKRFYSYSTVYRKMTDLKKIVAQYDLTLDLNTSTLIQGKEQHIRFFFFSLFWGSYKVLEWPFPSIDFDKLKKTLESSSLEVQPFLEKPNMVFIWFAVTIFRITNDHIIDEEYEYNESTFPMLAKEKFLFFFSTFTKNYSQLDSLEQLNWHYEANFLYFTLLTSQIYPLKRIPTLKLTSFVAPKANSSTLITEAWINQFMNEFELSLDINEYFYLYYNLLSLHSRYLYLPGPVQIINIFNDSSYADMDLFIDYELIYDFLNNLFLDPVIAPLSSQKESLNYFYLLLISELMDSKRPALNIAVFSHSSVFQKDFFEAMLTKNLSFPVNFLPYTSEQVDFLITDVSLSKWLTKELPTFVWNSTVEHGKITRLVSYLNKVYTEKYKVRSRSLNN</sequence>